<dbReference type="EMBL" id="VLLB01000001">
    <property type="protein sequence ID" value="TWI70208.1"/>
    <property type="molecule type" value="Genomic_DNA"/>
</dbReference>
<reference evidence="2 3" key="1">
    <citation type="journal article" date="2015" name="Stand. Genomic Sci.">
        <title>Genomic Encyclopedia of Bacterial and Archaeal Type Strains, Phase III: the genomes of soil and plant-associated and newly described type strains.</title>
        <authorList>
            <person name="Whitman W.B."/>
            <person name="Woyke T."/>
            <person name="Klenk H.P."/>
            <person name="Zhou Y."/>
            <person name="Lilburn T.G."/>
            <person name="Beck B.J."/>
            <person name="De Vos P."/>
            <person name="Vandamme P."/>
            <person name="Eisen J.A."/>
            <person name="Garrity G."/>
            <person name="Hugenholtz P."/>
            <person name="Kyrpides N.C."/>
        </authorList>
    </citation>
    <scope>NUCLEOTIDE SEQUENCE [LARGE SCALE GENOMIC DNA]</scope>
    <source>
        <strain evidence="2 3">CGMCC 1.10822</strain>
    </source>
</reference>
<feature type="transmembrane region" description="Helical" evidence="1">
    <location>
        <begin position="12"/>
        <end position="39"/>
    </location>
</feature>
<sequence>MSALAFTRPQRGIGIAEILVALTLGLLVTLAASAMLLVANRDFVNHGANARLTDGGRYALELVEQGLRQSAWTDLETGTGTAADAAPAITGLDNRSLTRTAAGLGGAVAGINGSDVLALRFSGAGNVAGYASVIDCAGFAAGTAQDGWSIFYVGMADDGESELRCKYVAQSGNWNADAIVRGVDSFQVLYGVDTDEPRDGIPNRYLNASGIAALDGALALAGATPAEQAADLRRRTWWKRVATVRVALLLHGETGSRPASLPARYELFGAAYGDALDAGTQIDEARLPEALRWRARRVFETAVLLRNRDG</sequence>
<dbReference type="RefSeq" id="WP_229473934.1">
    <property type="nucleotide sequence ID" value="NZ_VLLB01000001.1"/>
</dbReference>
<keyword evidence="1" id="KW-0472">Membrane</keyword>
<organism evidence="2 3">
    <name type="scientific">Pseudoduganella lurida</name>
    <dbReference type="NCBI Taxonomy" id="1036180"/>
    <lineage>
        <taxon>Bacteria</taxon>
        <taxon>Pseudomonadati</taxon>
        <taxon>Pseudomonadota</taxon>
        <taxon>Betaproteobacteria</taxon>
        <taxon>Burkholderiales</taxon>
        <taxon>Oxalobacteraceae</taxon>
        <taxon>Telluria group</taxon>
        <taxon>Pseudoduganella</taxon>
    </lineage>
</organism>
<evidence type="ECO:0000256" key="1">
    <source>
        <dbReference type="SAM" id="Phobius"/>
    </source>
</evidence>
<protein>
    <submittedName>
        <fullName evidence="2">Type IV pilus assembly protein PilW</fullName>
    </submittedName>
</protein>
<dbReference type="AlphaFoldDB" id="A0A562RMD0"/>
<keyword evidence="1" id="KW-1133">Transmembrane helix</keyword>
<dbReference type="InterPro" id="IPR032092">
    <property type="entry name" value="PilW"/>
</dbReference>
<dbReference type="Proteomes" id="UP000318431">
    <property type="component" value="Unassembled WGS sequence"/>
</dbReference>
<dbReference type="Pfam" id="PF16074">
    <property type="entry name" value="PilW"/>
    <property type="match status" value="1"/>
</dbReference>
<gene>
    <name evidence="2" type="ORF">IP91_01290</name>
</gene>
<comment type="caution">
    <text evidence="2">The sequence shown here is derived from an EMBL/GenBank/DDBJ whole genome shotgun (WGS) entry which is preliminary data.</text>
</comment>
<name>A0A562RMD0_9BURK</name>
<keyword evidence="3" id="KW-1185">Reference proteome</keyword>
<dbReference type="GO" id="GO:0043683">
    <property type="term" value="P:type IV pilus assembly"/>
    <property type="evidence" value="ECO:0007669"/>
    <property type="project" value="InterPro"/>
</dbReference>
<keyword evidence="1" id="KW-0812">Transmembrane</keyword>
<evidence type="ECO:0000313" key="3">
    <source>
        <dbReference type="Proteomes" id="UP000318431"/>
    </source>
</evidence>
<accession>A0A562RMD0</accession>
<proteinExistence type="predicted"/>
<evidence type="ECO:0000313" key="2">
    <source>
        <dbReference type="EMBL" id="TWI70208.1"/>
    </source>
</evidence>